<accession>A0A6J5SX52</accession>
<dbReference type="InterPro" id="IPR029052">
    <property type="entry name" value="Metallo-depent_PP-like"/>
</dbReference>
<dbReference type="InterPro" id="IPR004843">
    <property type="entry name" value="Calcineurin-like_PHP"/>
</dbReference>
<dbReference type="SUPFAM" id="SSF56300">
    <property type="entry name" value="Metallo-dependent phosphatases"/>
    <property type="match status" value="1"/>
</dbReference>
<proteinExistence type="predicted"/>
<keyword evidence="2" id="KW-0378">Hydrolase</keyword>
<dbReference type="GO" id="GO:0016787">
    <property type="term" value="F:hydrolase activity"/>
    <property type="evidence" value="ECO:0007669"/>
    <property type="project" value="UniProtKB-KW"/>
</dbReference>
<dbReference type="EMBL" id="LR797474">
    <property type="protein sequence ID" value="CAB4219017.1"/>
    <property type="molecule type" value="Genomic_DNA"/>
</dbReference>
<name>A0A6J5SX52_9CAUD</name>
<dbReference type="Pfam" id="PF00149">
    <property type="entry name" value="Metallophos"/>
    <property type="match status" value="1"/>
</dbReference>
<evidence type="ECO:0000313" key="2">
    <source>
        <dbReference type="EMBL" id="CAB4219017.1"/>
    </source>
</evidence>
<evidence type="ECO:0000259" key="1">
    <source>
        <dbReference type="Pfam" id="PF00149"/>
    </source>
</evidence>
<protein>
    <submittedName>
        <fullName evidence="2">COG4186 Predicted phosphoesterase or phosphohydrolase</fullName>
    </submittedName>
</protein>
<sequence length="218" mass="25587">MMKLTIEPHQRVWFTSDTHYNHKNICRGTSNWVEGSKTRDFDEIEQMNEVIIDNINNSVREDDILFHLGDWSFGGYENIEGFRQKIICKNIHLLLGNHDHHIENDKGSIQRLFKSVNNYLRLELNILKPENKETIRKTFVLCHYPIASWHDMNRGVIQLHGHVHLPPDLKLHEGKAMDVGMDGNLLEPYSLQEILQIMRDRPIRCLELPNDHHEDGAQ</sequence>
<feature type="domain" description="Calcineurin-like phosphoesterase" evidence="1">
    <location>
        <begin position="11"/>
        <end position="174"/>
    </location>
</feature>
<dbReference type="Gene3D" id="3.60.21.10">
    <property type="match status" value="1"/>
</dbReference>
<reference evidence="2" key="1">
    <citation type="submission" date="2020-05" db="EMBL/GenBank/DDBJ databases">
        <authorList>
            <person name="Chiriac C."/>
            <person name="Salcher M."/>
            <person name="Ghai R."/>
            <person name="Kavagutti S V."/>
        </authorList>
    </citation>
    <scope>NUCLEOTIDE SEQUENCE</scope>
</reference>
<gene>
    <name evidence="2" type="ORF">UFOVP1604_100</name>
</gene>
<organism evidence="2">
    <name type="scientific">uncultured Caudovirales phage</name>
    <dbReference type="NCBI Taxonomy" id="2100421"/>
    <lineage>
        <taxon>Viruses</taxon>
        <taxon>Duplodnaviria</taxon>
        <taxon>Heunggongvirae</taxon>
        <taxon>Uroviricota</taxon>
        <taxon>Caudoviricetes</taxon>
        <taxon>Peduoviridae</taxon>
        <taxon>Maltschvirus</taxon>
        <taxon>Maltschvirus maltsch</taxon>
    </lineage>
</organism>